<reference evidence="12" key="1">
    <citation type="submission" date="2022-01" db="UniProtKB">
        <authorList>
            <consortium name="EnsemblMetazoa"/>
        </authorList>
    </citation>
    <scope>IDENTIFICATION</scope>
</reference>
<dbReference type="FunFam" id="3.30.160.60:FF:000110">
    <property type="entry name" value="Zinc finger protein-like"/>
    <property type="match status" value="1"/>
</dbReference>
<evidence type="ECO:0000256" key="1">
    <source>
        <dbReference type="ARBA" id="ARBA00004123"/>
    </source>
</evidence>
<evidence type="ECO:0008006" key="14">
    <source>
        <dbReference type="Google" id="ProtNLM"/>
    </source>
</evidence>
<dbReference type="OrthoDB" id="654211at2759"/>
<keyword evidence="6" id="KW-0238">DNA-binding</keyword>
<dbReference type="GO" id="GO:0008270">
    <property type="term" value="F:zinc ion binding"/>
    <property type="evidence" value="ECO:0007669"/>
    <property type="project" value="UniProtKB-UniRule"/>
</dbReference>
<proteinExistence type="predicted"/>
<dbReference type="Pfam" id="PF00096">
    <property type="entry name" value="zf-C2H2"/>
    <property type="match status" value="2"/>
</dbReference>
<sequence length="474" mass="54747">MSGYRRVSFYELCRLCTTNEGVKVPIFDGEGRRRQIETKLQICLRLQVSEVDSLPKHICEPCLERLEGYFDFRANCVSAEMMLQSYASALQHNEDFKRDGTVYVKDNVELPNLQMALQNQELCTFNFKSDMNQASLIEGIVSTEEATNAAEIAEVSNFDKISFEHSYSNKRKIQSHASKTESKVNPDLYTRMIVDDSLREQKMIVGRMNSVQDTLEDDISVKTEEHKTNNSEHLTGELIDHAEEECLEMIGLNEKEEERRICRLEPCSSDGIELGIVASSEFVCRTCTKCFKRKEHLNQHVKSHSVDRPFKCRSCSRSFNRKEHMMRHELCHTGQKEYICDICLKTFSRKDNVRKHRRTHEPSGPYTCEYCGKEFVIKPYYIMHRNAHITNGETPLELQFQCNICQKQFAKKDLLTQHLKKHKMTKTETYSESDKSECKSQMMDIFGSDAKIMVIKPISSGSKSIIEQALKQAG</sequence>
<organism evidence="12 13">
    <name type="scientific">Cimex lectularius</name>
    <name type="common">Bed bug</name>
    <name type="synonym">Acanthia lectularia</name>
    <dbReference type="NCBI Taxonomy" id="79782"/>
    <lineage>
        <taxon>Eukaryota</taxon>
        <taxon>Metazoa</taxon>
        <taxon>Ecdysozoa</taxon>
        <taxon>Arthropoda</taxon>
        <taxon>Hexapoda</taxon>
        <taxon>Insecta</taxon>
        <taxon>Pterygota</taxon>
        <taxon>Neoptera</taxon>
        <taxon>Paraneoptera</taxon>
        <taxon>Hemiptera</taxon>
        <taxon>Heteroptera</taxon>
        <taxon>Panheteroptera</taxon>
        <taxon>Cimicomorpha</taxon>
        <taxon>Cimicidae</taxon>
        <taxon>Cimex</taxon>
    </lineage>
</organism>
<dbReference type="SUPFAM" id="SSF57716">
    <property type="entry name" value="Glucocorticoid receptor-like (DNA-binding domain)"/>
    <property type="match status" value="1"/>
</dbReference>
<evidence type="ECO:0000259" key="11">
    <source>
        <dbReference type="PROSITE" id="PS51915"/>
    </source>
</evidence>
<dbReference type="GeneID" id="106673940"/>
<evidence type="ECO:0000256" key="3">
    <source>
        <dbReference type="ARBA" id="ARBA00022737"/>
    </source>
</evidence>
<keyword evidence="5 9" id="KW-0862">Zinc</keyword>
<dbReference type="KEGG" id="clec:106673940"/>
<dbReference type="SMART" id="SM00868">
    <property type="entry name" value="zf-AD"/>
    <property type="match status" value="1"/>
</dbReference>
<dbReference type="PANTHER" id="PTHR16515:SF49">
    <property type="entry name" value="GASTRULA ZINC FINGER PROTEIN XLCGF49.1-LIKE-RELATED"/>
    <property type="match status" value="1"/>
</dbReference>
<feature type="domain" description="C2H2-type" evidence="10">
    <location>
        <begin position="400"/>
        <end position="427"/>
    </location>
</feature>
<dbReference type="SMART" id="SM00355">
    <property type="entry name" value="ZnF_C2H2"/>
    <property type="match status" value="5"/>
</dbReference>
<feature type="binding site" evidence="9">
    <location>
        <position position="13"/>
    </location>
    <ligand>
        <name>Zn(2+)</name>
        <dbReference type="ChEBI" id="CHEBI:29105"/>
    </ligand>
</feature>
<feature type="domain" description="ZAD" evidence="11">
    <location>
        <begin position="11"/>
        <end position="86"/>
    </location>
</feature>
<keyword evidence="4 8" id="KW-0863">Zinc-finger</keyword>
<dbReference type="SUPFAM" id="SSF57667">
    <property type="entry name" value="beta-beta-alpha zinc fingers"/>
    <property type="match status" value="3"/>
</dbReference>
<feature type="domain" description="C2H2-type" evidence="10">
    <location>
        <begin position="366"/>
        <end position="395"/>
    </location>
</feature>
<evidence type="ECO:0000256" key="4">
    <source>
        <dbReference type="ARBA" id="ARBA00022771"/>
    </source>
</evidence>
<evidence type="ECO:0000256" key="7">
    <source>
        <dbReference type="ARBA" id="ARBA00023242"/>
    </source>
</evidence>
<dbReference type="Proteomes" id="UP000494040">
    <property type="component" value="Unassembled WGS sequence"/>
</dbReference>
<evidence type="ECO:0000256" key="5">
    <source>
        <dbReference type="ARBA" id="ARBA00022833"/>
    </source>
</evidence>
<name>A0A8I6TLG8_CIMLE</name>
<evidence type="ECO:0000256" key="9">
    <source>
        <dbReference type="PROSITE-ProRule" id="PRU01263"/>
    </source>
</evidence>
<keyword evidence="13" id="KW-1185">Reference proteome</keyword>
<dbReference type="PROSITE" id="PS00028">
    <property type="entry name" value="ZINC_FINGER_C2H2_1"/>
    <property type="match status" value="5"/>
</dbReference>
<comment type="subcellular location">
    <subcellularLocation>
        <location evidence="1">Nucleus</location>
    </subcellularLocation>
</comment>
<feature type="binding site" evidence="9">
    <location>
        <position position="59"/>
    </location>
    <ligand>
        <name>Zn(2+)</name>
        <dbReference type="ChEBI" id="CHEBI:29105"/>
    </ligand>
</feature>
<dbReference type="PANTHER" id="PTHR16515">
    <property type="entry name" value="PR DOMAIN ZINC FINGER PROTEIN"/>
    <property type="match status" value="1"/>
</dbReference>
<dbReference type="InterPro" id="IPR012934">
    <property type="entry name" value="Znf_AD"/>
</dbReference>
<dbReference type="GO" id="GO:0006355">
    <property type="term" value="P:regulation of DNA-templated transcription"/>
    <property type="evidence" value="ECO:0007669"/>
    <property type="project" value="UniProtKB-ARBA"/>
</dbReference>
<keyword evidence="2 9" id="KW-0479">Metal-binding</keyword>
<dbReference type="Gene3D" id="3.30.160.60">
    <property type="entry name" value="Classic Zinc Finger"/>
    <property type="match status" value="5"/>
</dbReference>
<feature type="domain" description="C2H2-type" evidence="10">
    <location>
        <begin position="338"/>
        <end position="365"/>
    </location>
</feature>
<accession>A0A8I6TLG8</accession>
<dbReference type="OMA" id="MANEDFN"/>
<feature type="domain" description="C2H2-type" evidence="10">
    <location>
        <begin position="282"/>
        <end position="309"/>
    </location>
</feature>
<evidence type="ECO:0000313" key="12">
    <source>
        <dbReference type="EnsemblMetazoa" id="XP_014261821.1"/>
    </source>
</evidence>
<keyword evidence="3" id="KW-0677">Repeat</keyword>
<evidence type="ECO:0000256" key="2">
    <source>
        <dbReference type="ARBA" id="ARBA00022723"/>
    </source>
</evidence>
<evidence type="ECO:0000313" key="13">
    <source>
        <dbReference type="Proteomes" id="UP000494040"/>
    </source>
</evidence>
<dbReference type="Gene3D" id="3.40.1800.20">
    <property type="match status" value="1"/>
</dbReference>
<protein>
    <recommendedName>
        <fullName evidence="14">Zinc finger protein</fullName>
    </recommendedName>
</protein>
<dbReference type="Pfam" id="PF07776">
    <property type="entry name" value="zf-AD"/>
    <property type="match status" value="1"/>
</dbReference>
<dbReference type="PROSITE" id="PS50157">
    <property type="entry name" value="ZINC_FINGER_C2H2_2"/>
    <property type="match status" value="5"/>
</dbReference>
<dbReference type="GO" id="GO:0003677">
    <property type="term" value="F:DNA binding"/>
    <property type="evidence" value="ECO:0007669"/>
    <property type="project" value="UniProtKB-KW"/>
</dbReference>
<dbReference type="FunFam" id="3.30.160.60:FF:002343">
    <property type="entry name" value="Zinc finger protein 33A"/>
    <property type="match status" value="1"/>
</dbReference>
<dbReference type="InterPro" id="IPR036236">
    <property type="entry name" value="Znf_C2H2_sf"/>
</dbReference>
<dbReference type="InterPro" id="IPR013087">
    <property type="entry name" value="Znf_C2H2_type"/>
</dbReference>
<dbReference type="EnsemblMetazoa" id="XM_014406335.2">
    <property type="protein sequence ID" value="XP_014261821.1"/>
    <property type="gene ID" value="LOC106673940"/>
</dbReference>
<evidence type="ECO:0000256" key="6">
    <source>
        <dbReference type="ARBA" id="ARBA00023125"/>
    </source>
</evidence>
<feature type="binding site" evidence="9">
    <location>
        <position position="62"/>
    </location>
    <ligand>
        <name>Zn(2+)</name>
        <dbReference type="ChEBI" id="CHEBI:29105"/>
    </ligand>
</feature>
<dbReference type="GO" id="GO:0005634">
    <property type="term" value="C:nucleus"/>
    <property type="evidence" value="ECO:0007669"/>
    <property type="project" value="UniProtKB-SubCell"/>
</dbReference>
<keyword evidence="7" id="KW-0539">Nucleus</keyword>
<evidence type="ECO:0000259" key="10">
    <source>
        <dbReference type="PROSITE" id="PS50157"/>
    </source>
</evidence>
<evidence type="ECO:0000256" key="8">
    <source>
        <dbReference type="PROSITE-ProRule" id="PRU00042"/>
    </source>
</evidence>
<feature type="binding site" evidence="9">
    <location>
        <position position="16"/>
    </location>
    <ligand>
        <name>Zn(2+)</name>
        <dbReference type="ChEBI" id="CHEBI:29105"/>
    </ligand>
</feature>
<feature type="domain" description="C2H2-type" evidence="10">
    <location>
        <begin position="310"/>
        <end position="337"/>
    </location>
</feature>
<dbReference type="RefSeq" id="XP_014261821.1">
    <property type="nucleotide sequence ID" value="XM_014406335.2"/>
</dbReference>
<dbReference type="AlphaFoldDB" id="A0A8I6TLG8"/>
<dbReference type="PROSITE" id="PS51915">
    <property type="entry name" value="ZAD"/>
    <property type="match status" value="1"/>
</dbReference>
<dbReference type="InterPro" id="IPR050331">
    <property type="entry name" value="Zinc_finger"/>
</dbReference>
<dbReference type="Pfam" id="PF13912">
    <property type="entry name" value="zf-C2H2_6"/>
    <property type="match status" value="1"/>
</dbReference>